<dbReference type="AlphaFoldDB" id="A0A8H3M5U2"/>
<organism evidence="1 2">
    <name type="scientific">Rhizophagus clarus</name>
    <dbReference type="NCBI Taxonomy" id="94130"/>
    <lineage>
        <taxon>Eukaryota</taxon>
        <taxon>Fungi</taxon>
        <taxon>Fungi incertae sedis</taxon>
        <taxon>Mucoromycota</taxon>
        <taxon>Glomeromycotina</taxon>
        <taxon>Glomeromycetes</taxon>
        <taxon>Glomerales</taxon>
        <taxon>Glomeraceae</taxon>
        <taxon>Rhizophagus</taxon>
    </lineage>
</organism>
<proteinExistence type="predicted"/>
<sequence length="236" mass="28117">MFSYNSLEKADTIAKIVKKLLLEALDKFCRINKEKLEYPFNWDVVSEEFIERETEIAKKQVKIERYMLHNGMLKGQEKEIVKYNIQQIAKNVVPWWSDVDKWEESEFLDFIKKDTCRGFALKEYNRPFRFRIKQFINKILYYDDEMLYFPGTENKIRVNIDLIFFYGAINIQLMSNRPKGSGYPTKFIRSIWYIVIRVEDSGQSKIHPLVCKANRYPGSICLVHGHVLNNIVYDDL</sequence>
<gene>
    <name evidence="1" type="ORF">RCL2_002372700</name>
</gene>
<comment type="caution">
    <text evidence="1">The sequence shown here is derived from an EMBL/GenBank/DDBJ whole genome shotgun (WGS) entry which is preliminary data.</text>
</comment>
<protein>
    <submittedName>
        <fullName evidence="1">Uncharacterized protein</fullName>
    </submittedName>
</protein>
<accession>A0A8H3M5U2</accession>
<dbReference type="EMBL" id="BLAL01000257">
    <property type="protein sequence ID" value="GES97139.1"/>
    <property type="molecule type" value="Genomic_DNA"/>
</dbReference>
<evidence type="ECO:0000313" key="2">
    <source>
        <dbReference type="Proteomes" id="UP000615446"/>
    </source>
</evidence>
<dbReference type="OrthoDB" id="2420498at2759"/>
<evidence type="ECO:0000313" key="1">
    <source>
        <dbReference type="EMBL" id="GES97139.1"/>
    </source>
</evidence>
<reference evidence="1" key="1">
    <citation type="submission" date="2019-10" db="EMBL/GenBank/DDBJ databases">
        <title>Conservation and host-specific expression of non-tandemly repeated heterogenous ribosome RNA gene in arbuscular mycorrhizal fungi.</title>
        <authorList>
            <person name="Maeda T."/>
            <person name="Kobayashi Y."/>
            <person name="Nakagawa T."/>
            <person name="Ezawa T."/>
            <person name="Yamaguchi K."/>
            <person name="Bino T."/>
            <person name="Nishimoto Y."/>
            <person name="Shigenobu S."/>
            <person name="Kawaguchi M."/>
        </authorList>
    </citation>
    <scope>NUCLEOTIDE SEQUENCE</scope>
    <source>
        <strain evidence="1">HR1</strain>
    </source>
</reference>
<dbReference type="Proteomes" id="UP000615446">
    <property type="component" value="Unassembled WGS sequence"/>
</dbReference>
<name>A0A8H3M5U2_9GLOM</name>